<gene>
    <name evidence="1" type="ORF">A4X03_0g5613</name>
</gene>
<sequence length="163" mass="17821">MDAIADGGAANGNVSSWTKRPLLSLLLRSVIRPCWLVFLDDVCGLLTEFCRLRGQAELKLSAVAGTGVGTRALPDCSSPPPHSSRSSSECFSVRTSGYTSVREALFRLRSSSHRRGTRTHERASRILSFCSMNGRSLQPPTTALPESLSCTFAIIFIHHRRSE</sequence>
<dbReference type="Proteomes" id="UP000077671">
    <property type="component" value="Unassembled WGS sequence"/>
</dbReference>
<comment type="caution">
    <text evidence="1">The sequence shown here is derived from an EMBL/GenBank/DDBJ whole genome shotgun (WGS) entry which is preliminary data.</text>
</comment>
<name>A0A8T8T3L5_9BASI</name>
<reference evidence="1" key="2">
    <citation type="journal article" date="2019" name="IMA Fungus">
        <title>Genome sequencing and comparison of five Tilletia species to identify candidate genes for the detection of regulated species infecting wheat.</title>
        <authorList>
            <person name="Nguyen H.D.T."/>
            <person name="Sultana T."/>
            <person name="Kesanakurti P."/>
            <person name="Hambleton S."/>
        </authorList>
    </citation>
    <scope>NUCLEOTIDE SEQUENCE</scope>
    <source>
        <strain evidence="1">DAOMC 238032</strain>
    </source>
</reference>
<proteinExistence type="predicted"/>
<organism evidence="1 2">
    <name type="scientific">Tilletia caries</name>
    <name type="common">wheat bunt fungus</name>
    <dbReference type="NCBI Taxonomy" id="13290"/>
    <lineage>
        <taxon>Eukaryota</taxon>
        <taxon>Fungi</taxon>
        <taxon>Dikarya</taxon>
        <taxon>Basidiomycota</taxon>
        <taxon>Ustilaginomycotina</taxon>
        <taxon>Exobasidiomycetes</taxon>
        <taxon>Tilletiales</taxon>
        <taxon>Tilletiaceae</taxon>
        <taxon>Tilletia</taxon>
    </lineage>
</organism>
<dbReference type="AlphaFoldDB" id="A0A8T8T3L5"/>
<evidence type="ECO:0000313" key="1">
    <source>
        <dbReference type="EMBL" id="KAE8255100.1"/>
    </source>
</evidence>
<dbReference type="EMBL" id="LWDD02000922">
    <property type="protein sequence ID" value="KAE8255100.1"/>
    <property type="molecule type" value="Genomic_DNA"/>
</dbReference>
<evidence type="ECO:0000313" key="2">
    <source>
        <dbReference type="Proteomes" id="UP000077671"/>
    </source>
</evidence>
<protein>
    <submittedName>
        <fullName evidence="1">Uncharacterized protein</fullName>
    </submittedName>
</protein>
<reference evidence="1" key="1">
    <citation type="submission" date="2016-04" db="EMBL/GenBank/DDBJ databases">
        <authorList>
            <person name="Nguyen H.D."/>
            <person name="Kesanakurti P."/>
            <person name="Cullis J."/>
            <person name="Levesque C.A."/>
            <person name="Hambleton S."/>
        </authorList>
    </citation>
    <scope>NUCLEOTIDE SEQUENCE</scope>
    <source>
        <strain evidence="1">DAOMC 238032</strain>
    </source>
</reference>
<accession>A0A8T8T3L5</accession>